<feature type="region of interest" description="Disordered" evidence="1">
    <location>
        <begin position="278"/>
        <end position="311"/>
    </location>
</feature>
<accession>A0A9P6AM64</accession>
<evidence type="ECO:0000313" key="3">
    <source>
        <dbReference type="Proteomes" id="UP000886523"/>
    </source>
</evidence>
<protein>
    <submittedName>
        <fullName evidence="2">Uncharacterized protein</fullName>
    </submittedName>
</protein>
<feature type="compositionally biased region" description="Low complexity" evidence="1">
    <location>
        <begin position="83"/>
        <end position="103"/>
    </location>
</feature>
<feature type="region of interest" description="Disordered" evidence="1">
    <location>
        <begin position="420"/>
        <end position="447"/>
    </location>
</feature>
<keyword evidence="3" id="KW-1185">Reference proteome</keyword>
<organism evidence="2 3">
    <name type="scientific">Hydnum rufescens UP504</name>
    <dbReference type="NCBI Taxonomy" id="1448309"/>
    <lineage>
        <taxon>Eukaryota</taxon>
        <taxon>Fungi</taxon>
        <taxon>Dikarya</taxon>
        <taxon>Basidiomycota</taxon>
        <taxon>Agaricomycotina</taxon>
        <taxon>Agaricomycetes</taxon>
        <taxon>Cantharellales</taxon>
        <taxon>Hydnaceae</taxon>
        <taxon>Hydnum</taxon>
    </lineage>
</organism>
<evidence type="ECO:0000313" key="2">
    <source>
        <dbReference type="EMBL" id="KAF9508338.1"/>
    </source>
</evidence>
<sequence length="447" mass="49166">MSSSHSSSPDDLLFYMSPRAHRSPRIHRISRRPQAPALELLYTVPRFSPHPLLTERAHPTGASRPFHRTPKKAPAEQRLPVQSLALSTSSSSSSFYSTPSASFDTSSLATRGIPIPKQRRQYQHGSDDPSGHDRSLPESHVDFLSMTASTSSDGEDLVISPALSQALLHGVMDISEGDEDNRSRGADDMDDSASMSSSFSCCCDSFPTVPSTPAHALRKPLVLEANGRLQTPRSPVLAKTSQPTVALSLSTETSFAHPPLTIYHLDRNLRHFPLRQNVSTPSKHVQDGNQVLKPSFYSPPRLPPSPLTQSRLLDDDSARSVVLDGPANQFNATDSEGGAFMDPFHFGPFPFDRIGALALQLRANGDRGRHRGGLHFEGAAPSTFKDFGRIRRSNVVAVERDTQLKHDLAVRPALRLRARHRPHPGLTLKNENEDDDKIFAERGRKGR</sequence>
<feature type="compositionally biased region" description="Basic and acidic residues" evidence="1">
    <location>
        <begin position="125"/>
        <end position="138"/>
    </location>
</feature>
<gene>
    <name evidence="2" type="ORF">BS47DRAFT_1350523</name>
</gene>
<feature type="region of interest" description="Disordered" evidence="1">
    <location>
        <begin position="51"/>
        <end position="138"/>
    </location>
</feature>
<feature type="compositionally biased region" description="Basic and acidic residues" evidence="1">
    <location>
        <begin position="437"/>
        <end position="447"/>
    </location>
</feature>
<comment type="caution">
    <text evidence="2">The sequence shown here is derived from an EMBL/GenBank/DDBJ whole genome shotgun (WGS) entry which is preliminary data.</text>
</comment>
<dbReference type="EMBL" id="MU129061">
    <property type="protein sequence ID" value="KAF9508338.1"/>
    <property type="molecule type" value="Genomic_DNA"/>
</dbReference>
<feature type="compositionally biased region" description="Polar residues" evidence="1">
    <location>
        <begin position="278"/>
        <end position="289"/>
    </location>
</feature>
<dbReference type="AlphaFoldDB" id="A0A9P6AM64"/>
<name>A0A9P6AM64_9AGAM</name>
<proteinExistence type="predicted"/>
<reference evidence="2" key="1">
    <citation type="journal article" date="2020" name="Nat. Commun.">
        <title>Large-scale genome sequencing of mycorrhizal fungi provides insights into the early evolution of symbiotic traits.</title>
        <authorList>
            <person name="Miyauchi S."/>
            <person name="Kiss E."/>
            <person name="Kuo A."/>
            <person name="Drula E."/>
            <person name="Kohler A."/>
            <person name="Sanchez-Garcia M."/>
            <person name="Morin E."/>
            <person name="Andreopoulos B."/>
            <person name="Barry K.W."/>
            <person name="Bonito G."/>
            <person name="Buee M."/>
            <person name="Carver A."/>
            <person name="Chen C."/>
            <person name="Cichocki N."/>
            <person name="Clum A."/>
            <person name="Culley D."/>
            <person name="Crous P.W."/>
            <person name="Fauchery L."/>
            <person name="Girlanda M."/>
            <person name="Hayes R.D."/>
            <person name="Keri Z."/>
            <person name="LaButti K."/>
            <person name="Lipzen A."/>
            <person name="Lombard V."/>
            <person name="Magnuson J."/>
            <person name="Maillard F."/>
            <person name="Murat C."/>
            <person name="Nolan M."/>
            <person name="Ohm R.A."/>
            <person name="Pangilinan J."/>
            <person name="Pereira M.F."/>
            <person name="Perotto S."/>
            <person name="Peter M."/>
            <person name="Pfister S."/>
            <person name="Riley R."/>
            <person name="Sitrit Y."/>
            <person name="Stielow J.B."/>
            <person name="Szollosi G."/>
            <person name="Zifcakova L."/>
            <person name="Stursova M."/>
            <person name="Spatafora J.W."/>
            <person name="Tedersoo L."/>
            <person name="Vaario L.M."/>
            <person name="Yamada A."/>
            <person name="Yan M."/>
            <person name="Wang P."/>
            <person name="Xu J."/>
            <person name="Bruns T."/>
            <person name="Baldrian P."/>
            <person name="Vilgalys R."/>
            <person name="Dunand C."/>
            <person name="Henrissat B."/>
            <person name="Grigoriev I.V."/>
            <person name="Hibbett D."/>
            <person name="Nagy L.G."/>
            <person name="Martin F.M."/>
        </authorList>
    </citation>
    <scope>NUCLEOTIDE SEQUENCE</scope>
    <source>
        <strain evidence="2">UP504</strain>
    </source>
</reference>
<dbReference type="Proteomes" id="UP000886523">
    <property type="component" value="Unassembled WGS sequence"/>
</dbReference>
<evidence type="ECO:0000256" key="1">
    <source>
        <dbReference type="SAM" id="MobiDB-lite"/>
    </source>
</evidence>